<evidence type="ECO:0000313" key="2">
    <source>
        <dbReference type="EMBL" id="KFO11597.1"/>
    </source>
</evidence>
<dbReference type="Proteomes" id="UP000053309">
    <property type="component" value="Unassembled WGS sequence"/>
</dbReference>
<keyword evidence="3" id="KW-1185">Reference proteome</keyword>
<feature type="region of interest" description="Disordered" evidence="1">
    <location>
        <begin position="25"/>
        <end position="85"/>
    </location>
</feature>
<sequence>MYIRQLKVERKLSVAASQLTLENQANAKPMRKTKAKSKAKKSLKSPKAKAAPAWSQSHAGSHSVYAHGKPRVAAAKEGTKAQRPQ</sequence>
<feature type="non-terminal residue" evidence="2">
    <location>
        <position position="85"/>
    </location>
</feature>
<evidence type="ECO:0000256" key="1">
    <source>
        <dbReference type="SAM" id="MobiDB-lite"/>
    </source>
</evidence>
<organism evidence="2 3">
    <name type="scientific">Balearica regulorum gibbericeps</name>
    <name type="common">East African grey crowned-crane</name>
    <dbReference type="NCBI Taxonomy" id="100784"/>
    <lineage>
        <taxon>Eukaryota</taxon>
        <taxon>Metazoa</taxon>
        <taxon>Chordata</taxon>
        <taxon>Craniata</taxon>
        <taxon>Vertebrata</taxon>
        <taxon>Euteleostomi</taxon>
        <taxon>Archelosauria</taxon>
        <taxon>Archosauria</taxon>
        <taxon>Dinosauria</taxon>
        <taxon>Saurischia</taxon>
        <taxon>Theropoda</taxon>
        <taxon>Coelurosauria</taxon>
        <taxon>Aves</taxon>
        <taxon>Neognathae</taxon>
        <taxon>Neoaves</taxon>
        <taxon>Gruiformes</taxon>
        <taxon>Gruidae</taxon>
        <taxon>Balearica</taxon>
    </lineage>
</organism>
<accession>A0A087VG55</accession>
<protein>
    <submittedName>
        <fullName evidence="2">Uncharacterized protein</fullName>
    </submittedName>
</protein>
<evidence type="ECO:0000313" key="3">
    <source>
        <dbReference type="Proteomes" id="UP000053309"/>
    </source>
</evidence>
<proteinExistence type="predicted"/>
<reference evidence="2 3" key="1">
    <citation type="submission" date="2014-04" db="EMBL/GenBank/DDBJ databases">
        <title>Genome evolution of avian class.</title>
        <authorList>
            <person name="Zhang G."/>
            <person name="Li C."/>
        </authorList>
    </citation>
    <scope>NUCLEOTIDE SEQUENCE [LARGE SCALE GENOMIC DNA]</scope>
    <source>
        <strain evidence="2">BGI_N312</strain>
    </source>
</reference>
<dbReference type="EMBL" id="KL492147">
    <property type="protein sequence ID" value="KFO11597.1"/>
    <property type="molecule type" value="Genomic_DNA"/>
</dbReference>
<name>A0A087VG55_BALRE</name>
<gene>
    <name evidence="2" type="ORF">N312_08002</name>
</gene>
<dbReference type="AlphaFoldDB" id="A0A087VG55"/>
<feature type="compositionally biased region" description="Basic residues" evidence="1">
    <location>
        <begin position="29"/>
        <end position="47"/>
    </location>
</feature>